<feature type="non-terminal residue" evidence="2">
    <location>
        <position position="1"/>
    </location>
</feature>
<dbReference type="SUPFAM" id="SSF53335">
    <property type="entry name" value="S-adenosyl-L-methionine-dependent methyltransferases"/>
    <property type="match status" value="1"/>
</dbReference>
<sequence length="93" mass="9971">LKAYTLLDLGCGYGRLAPLLTAFDCTSYLGVDRVFLRILHAERCYGRGFAAWRGAVFLARDVLELGPGGRGAGVAGAPFSRRPGGPQPMMEQP</sequence>
<gene>
    <name evidence="2" type="ORF">LCGC14_2826030</name>
</gene>
<feature type="region of interest" description="Disordered" evidence="1">
    <location>
        <begin position="74"/>
        <end position="93"/>
    </location>
</feature>
<dbReference type="EMBL" id="LAZR01053701">
    <property type="protein sequence ID" value="KKK80182.1"/>
    <property type="molecule type" value="Genomic_DNA"/>
</dbReference>
<evidence type="ECO:0000256" key="1">
    <source>
        <dbReference type="SAM" id="MobiDB-lite"/>
    </source>
</evidence>
<accession>A0A0F8YFI3</accession>
<name>A0A0F8YFI3_9ZZZZ</name>
<protein>
    <recommendedName>
        <fullName evidence="3">Methyltransferase type 11 domain-containing protein</fullName>
    </recommendedName>
</protein>
<dbReference type="InterPro" id="IPR029063">
    <property type="entry name" value="SAM-dependent_MTases_sf"/>
</dbReference>
<proteinExistence type="predicted"/>
<dbReference type="AlphaFoldDB" id="A0A0F8YFI3"/>
<reference evidence="2" key="1">
    <citation type="journal article" date="2015" name="Nature">
        <title>Complex archaea that bridge the gap between prokaryotes and eukaryotes.</title>
        <authorList>
            <person name="Spang A."/>
            <person name="Saw J.H."/>
            <person name="Jorgensen S.L."/>
            <person name="Zaremba-Niedzwiedzka K."/>
            <person name="Martijn J."/>
            <person name="Lind A.E."/>
            <person name="van Eijk R."/>
            <person name="Schleper C."/>
            <person name="Guy L."/>
            <person name="Ettema T.J."/>
        </authorList>
    </citation>
    <scope>NUCLEOTIDE SEQUENCE</scope>
</reference>
<evidence type="ECO:0000313" key="2">
    <source>
        <dbReference type="EMBL" id="KKK80182.1"/>
    </source>
</evidence>
<organism evidence="2">
    <name type="scientific">marine sediment metagenome</name>
    <dbReference type="NCBI Taxonomy" id="412755"/>
    <lineage>
        <taxon>unclassified sequences</taxon>
        <taxon>metagenomes</taxon>
        <taxon>ecological metagenomes</taxon>
    </lineage>
</organism>
<comment type="caution">
    <text evidence="2">The sequence shown here is derived from an EMBL/GenBank/DDBJ whole genome shotgun (WGS) entry which is preliminary data.</text>
</comment>
<evidence type="ECO:0008006" key="3">
    <source>
        <dbReference type="Google" id="ProtNLM"/>
    </source>
</evidence>